<reference evidence="1 2" key="1">
    <citation type="submission" date="2014-04" db="EMBL/GenBank/DDBJ databases">
        <title>Evolutionary Origins and Diversification of the Mycorrhizal Mutualists.</title>
        <authorList>
            <consortium name="DOE Joint Genome Institute"/>
            <consortium name="Mycorrhizal Genomics Consortium"/>
            <person name="Kohler A."/>
            <person name="Kuo A."/>
            <person name="Nagy L.G."/>
            <person name="Floudas D."/>
            <person name="Copeland A."/>
            <person name="Barry K.W."/>
            <person name="Cichocki N."/>
            <person name="Veneault-Fourrey C."/>
            <person name="LaButti K."/>
            <person name="Lindquist E.A."/>
            <person name="Lipzen A."/>
            <person name="Lundell T."/>
            <person name="Morin E."/>
            <person name="Murat C."/>
            <person name="Riley R."/>
            <person name="Ohm R."/>
            <person name="Sun H."/>
            <person name="Tunlid A."/>
            <person name="Henrissat B."/>
            <person name="Grigoriev I.V."/>
            <person name="Hibbett D.S."/>
            <person name="Martin F."/>
        </authorList>
    </citation>
    <scope>NUCLEOTIDE SEQUENCE [LARGE SCALE GENOMIC DNA]</scope>
    <source>
        <strain evidence="1 2">Koide BX008</strain>
    </source>
</reference>
<keyword evidence="2" id="KW-1185">Reference proteome</keyword>
<dbReference type="HOGENOM" id="CLU_2096269_0_0_1"/>
<sequence>MIRRSLDFIRTPFLPVRIEMSNNSLVYLHTVTMRASMKSSKLGWYVSISHFPCASFNTFKVHGLAYRGTVMATITPSAIFTECSTPLSPNPDSSDIDIRRIVRNRLTCLIHLRKMD</sequence>
<evidence type="ECO:0000313" key="1">
    <source>
        <dbReference type="EMBL" id="KIL63473.1"/>
    </source>
</evidence>
<dbReference type="InParanoid" id="A0A0C2X413"/>
<dbReference type="Proteomes" id="UP000054549">
    <property type="component" value="Unassembled WGS sequence"/>
</dbReference>
<name>A0A0C2X413_AMAMK</name>
<protein>
    <submittedName>
        <fullName evidence="1">Uncharacterized protein</fullName>
    </submittedName>
</protein>
<organism evidence="1 2">
    <name type="scientific">Amanita muscaria (strain Koide BX008)</name>
    <dbReference type="NCBI Taxonomy" id="946122"/>
    <lineage>
        <taxon>Eukaryota</taxon>
        <taxon>Fungi</taxon>
        <taxon>Dikarya</taxon>
        <taxon>Basidiomycota</taxon>
        <taxon>Agaricomycotina</taxon>
        <taxon>Agaricomycetes</taxon>
        <taxon>Agaricomycetidae</taxon>
        <taxon>Agaricales</taxon>
        <taxon>Pluteineae</taxon>
        <taxon>Amanitaceae</taxon>
        <taxon>Amanita</taxon>
    </lineage>
</organism>
<proteinExistence type="predicted"/>
<dbReference type="EMBL" id="KN818259">
    <property type="protein sequence ID" value="KIL63473.1"/>
    <property type="molecule type" value="Genomic_DNA"/>
</dbReference>
<gene>
    <name evidence="1" type="ORF">M378DRAFT_673024</name>
</gene>
<dbReference type="AlphaFoldDB" id="A0A0C2X413"/>
<evidence type="ECO:0000313" key="2">
    <source>
        <dbReference type="Proteomes" id="UP000054549"/>
    </source>
</evidence>
<accession>A0A0C2X413</accession>